<feature type="domain" description="EGF-like" evidence="12">
    <location>
        <begin position="215"/>
        <end position="255"/>
    </location>
</feature>
<dbReference type="Gene3D" id="2.10.25.10">
    <property type="entry name" value="Laminin"/>
    <property type="match status" value="4"/>
</dbReference>
<keyword evidence="5" id="KW-0677">Repeat</keyword>
<dbReference type="SUPFAM" id="SSF58002">
    <property type="entry name" value="Chicken cartilage matrix protein"/>
    <property type="match status" value="1"/>
</dbReference>
<dbReference type="GO" id="GO:0005509">
    <property type="term" value="F:calcium ion binding"/>
    <property type="evidence" value="ECO:0007669"/>
    <property type="project" value="InterPro"/>
</dbReference>
<dbReference type="FunFam" id="3.40.50.410:FF:000004">
    <property type="entry name" value="collagen alpha-6(VI) chain"/>
    <property type="match status" value="2"/>
</dbReference>
<dbReference type="FunFam" id="2.10.25.10:FF:000041">
    <property type="entry name" value="matrilin-2 isoform X1"/>
    <property type="match status" value="2"/>
</dbReference>
<dbReference type="Pfam" id="PF10393">
    <property type="entry name" value="Matrilin_ccoil"/>
    <property type="match status" value="1"/>
</dbReference>
<dbReference type="InterPro" id="IPR000742">
    <property type="entry name" value="EGF"/>
</dbReference>
<feature type="non-terminal residue" evidence="15">
    <location>
        <position position="1"/>
    </location>
</feature>
<keyword evidence="4 11" id="KW-0732">Signal</keyword>
<dbReference type="CDD" id="cd00199">
    <property type="entry name" value="WAP"/>
    <property type="match status" value="1"/>
</dbReference>
<evidence type="ECO:0000256" key="8">
    <source>
        <dbReference type="ARBA" id="ARBA00023180"/>
    </source>
</evidence>
<keyword evidence="2" id="KW-0964">Secreted</keyword>
<evidence type="ECO:0000256" key="3">
    <source>
        <dbReference type="ARBA" id="ARBA00022536"/>
    </source>
</evidence>
<dbReference type="Pfam" id="PF14670">
    <property type="entry name" value="FXa_inhibition"/>
    <property type="match status" value="1"/>
</dbReference>
<evidence type="ECO:0000256" key="7">
    <source>
        <dbReference type="ARBA" id="ARBA00023157"/>
    </source>
</evidence>
<dbReference type="PROSITE" id="PS50026">
    <property type="entry name" value="EGF_3"/>
    <property type="match status" value="1"/>
</dbReference>
<dbReference type="FunFam" id="2.10.25.10:FF:000227">
    <property type="entry name" value="Matrilin 4"/>
    <property type="match status" value="1"/>
</dbReference>
<keyword evidence="16" id="KW-1185">Reference proteome</keyword>
<evidence type="ECO:0000256" key="1">
    <source>
        <dbReference type="ARBA" id="ARBA00004613"/>
    </source>
</evidence>
<evidence type="ECO:0000256" key="2">
    <source>
        <dbReference type="ARBA" id="ARBA00022525"/>
    </source>
</evidence>
<comment type="subcellular location">
    <subcellularLocation>
        <location evidence="1">Secreted</location>
    </subcellularLocation>
</comment>
<dbReference type="FunFam" id="2.10.25.10:FF:000763">
    <property type="entry name" value="Matrilin-4"/>
    <property type="match status" value="1"/>
</dbReference>
<comment type="caution">
    <text evidence="15">The sequence shown here is derived from an EMBL/GenBank/DDBJ whole genome shotgun (WGS) entry which is preliminary data.</text>
</comment>
<dbReference type="InterPro" id="IPR008197">
    <property type="entry name" value="WAP_dom"/>
</dbReference>
<keyword evidence="3 9" id="KW-0245">EGF-like domain</keyword>
<evidence type="ECO:0000256" key="11">
    <source>
        <dbReference type="SAM" id="SignalP"/>
    </source>
</evidence>
<dbReference type="InterPro" id="IPR049883">
    <property type="entry name" value="NOTCH1_EGF-like"/>
</dbReference>
<dbReference type="AlphaFoldDB" id="A0A8K1GKN0"/>
<dbReference type="InterPro" id="IPR050525">
    <property type="entry name" value="ECM_Assembly_Org"/>
</dbReference>
<feature type="chain" id="PRO_5035445372" description="Matrilin-4" evidence="11">
    <location>
        <begin position="20"/>
        <end position="758"/>
    </location>
</feature>
<dbReference type="InterPro" id="IPR036337">
    <property type="entry name" value="Matrilin_CC_sf"/>
</dbReference>
<proteinExistence type="predicted"/>
<dbReference type="Proteomes" id="UP000796761">
    <property type="component" value="Unassembled WGS sequence"/>
</dbReference>
<dbReference type="PROSITE" id="PS50234">
    <property type="entry name" value="VWFA"/>
    <property type="match status" value="2"/>
</dbReference>
<protein>
    <recommendedName>
        <fullName evidence="17">Matrilin-4</fullName>
    </recommendedName>
</protein>
<dbReference type="GO" id="GO:0005576">
    <property type="term" value="C:extracellular region"/>
    <property type="evidence" value="ECO:0007669"/>
    <property type="project" value="UniProtKB-SubCell"/>
</dbReference>
<dbReference type="CDD" id="cd00054">
    <property type="entry name" value="EGF_CA"/>
    <property type="match status" value="1"/>
</dbReference>
<dbReference type="InterPro" id="IPR009030">
    <property type="entry name" value="Growth_fac_rcpt_cys_sf"/>
</dbReference>
<dbReference type="SMART" id="SM00179">
    <property type="entry name" value="EGF_CA"/>
    <property type="match status" value="4"/>
</dbReference>
<dbReference type="InterPro" id="IPR036465">
    <property type="entry name" value="vWFA_dom_sf"/>
</dbReference>
<keyword evidence="7" id="KW-1015">Disulfide bond</keyword>
<feature type="region of interest" description="Disordered" evidence="10">
    <location>
        <begin position="624"/>
        <end position="651"/>
    </location>
</feature>
<keyword evidence="6" id="KW-0175">Coiled coil</keyword>
<dbReference type="SMART" id="SM01279">
    <property type="entry name" value="Matrilin_ccoil"/>
    <property type="match status" value="1"/>
</dbReference>
<name>A0A8K1GKN0_9PASS</name>
<organism evidence="15 16">
    <name type="scientific">Zosterops borbonicus</name>
    <dbReference type="NCBI Taxonomy" id="364589"/>
    <lineage>
        <taxon>Eukaryota</taxon>
        <taxon>Metazoa</taxon>
        <taxon>Chordata</taxon>
        <taxon>Craniata</taxon>
        <taxon>Vertebrata</taxon>
        <taxon>Euteleostomi</taxon>
        <taxon>Archelosauria</taxon>
        <taxon>Archosauria</taxon>
        <taxon>Dinosauria</taxon>
        <taxon>Saurischia</taxon>
        <taxon>Theropoda</taxon>
        <taxon>Coelurosauria</taxon>
        <taxon>Aves</taxon>
        <taxon>Neognathae</taxon>
        <taxon>Neoaves</taxon>
        <taxon>Telluraves</taxon>
        <taxon>Australaves</taxon>
        <taxon>Passeriformes</taxon>
        <taxon>Sylvioidea</taxon>
        <taxon>Zosteropidae</taxon>
        <taxon>Zosterops</taxon>
    </lineage>
</organism>
<dbReference type="OrthoDB" id="6022609at2759"/>
<evidence type="ECO:0008006" key="17">
    <source>
        <dbReference type="Google" id="ProtNLM"/>
    </source>
</evidence>
<dbReference type="InterPro" id="IPR002035">
    <property type="entry name" value="VWF_A"/>
</dbReference>
<dbReference type="EMBL" id="SWJQ01000178">
    <property type="protein sequence ID" value="TRZ19586.1"/>
    <property type="molecule type" value="Genomic_DNA"/>
</dbReference>
<evidence type="ECO:0000259" key="13">
    <source>
        <dbReference type="PROSITE" id="PS50234"/>
    </source>
</evidence>
<dbReference type="Pfam" id="PF00095">
    <property type="entry name" value="WAP"/>
    <property type="match status" value="1"/>
</dbReference>
<dbReference type="SUPFAM" id="SSF57184">
    <property type="entry name" value="Growth factor receptor domain"/>
    <property type="match status" value="1"/>
</dbReference>
<feature type="domain" description="VWFA" evidence="13">
    <location>
        <begin position="34"/>
        <end position="213"/>
    </location>
</feature>
<dbReference type="Gene3D" id="4.10.75.10">
    <property type="entry name" value="Elafin-like"/>
    <property type="match status" value="1"/>
</dbReference>
<accession>A0A8K1GKN0</accession>
<dbReference type="SMART" id="SM00217">
    <property type="entry name" value="WAP"/>
    <property type="match status" value="1"/>
</dbReference>
<dbReference type="Gene3D" id="3.40.50.410">
    <property type="entry name" value="von Willebrand factor, type A domain"/>
    <property type="match status" value="2"/>
</dbReference>
<dbReference type="Pfam" id="PF00092">
    <property type="entry name" value="VWA"/>
    <property type="match status" value="2"/>
</dbReference>
<sequence length="758" mass="85076">MKLLPVAPLLLLLLTALEARPKPAALKCRTGPLDIVFVIDSSRSVRPFEFETMRRFMMDIISNLELGPNATRVGVIQYSSQVQNIFSLKTFFTRADMERAINSIIPLAQGTMTGLAIQYAMNVAFTTQEGARPLHKRVPRIAIVVTDGRPQDRVTEVATQARNAGIEIYAVGIQRADMNSLRAMASPPLEEHVFLVESFELIQQFAKQFQDKLCGVDMCVDREHGCQHTCISTPGSFYCECNPGYRLNVDGKTCSPIDACADGRHGCQHHCVSMQGSYSCRCRPGYYLSQNKRSCTMIDYCSFGNHSCQHECVSIPNGHYCRCRSGFTLQPDSKSCRATDLCNGVDHGCEFKCVSTEGSYHCVCPDGQQLQADGKTCSKCGAGHVDLVMVIDGSKSVRPQNFELVKQFVNRIVDLLQVSPQGTRVGLVQYSSRVRTEFPLNKYHTADEIKKAVMDVEYMEKGTMTGLALKHMVEHSFSELEGARPLSHNIPRIGLVFTDGRSQDDISEWARRAKESGIVMFAVGVGKAVEEELRAIASEPVEQHFSYSADFSTMTHLVENFSLNICPEESKGETEIRSPCECEALVQFQTNTVAILQSLTEKNILWDTEEEMELDVKIDMEENTEADTEDYEEEEMEVDVEEDDVTDTEEEMELDVKIDMEENTEADTEDYGEKEMEVDVEEEVEEEMEVEMEDPIEDMEVDEQGSAWSCPPVRFTCAVHNPPNQCLVDRHCPRGKKCCRSFCGRKCLSRPPAVPVYH</sequence>
<evidence type="ECO:0000313" key="15">
    <source>
        <dbReference type="EMBL" id="TRZ19586.1"/>
    </source>
</evidence>
<dbReference type="Pfam" id="PF07645">
    <property type="entry name" value="EGF_CA"/>
    <property type="match status" value="2"/>
</dbReference>
<dbReference type="GO" id="GO:0030414">
    <property type="term" value="F:peptidase inhibitor activity"/>
    <property type="evidence" value="ECO:0007669"/>
    <property type="project" value="InterPro"/>
</dbReference>
<evidence type="ECO:0000256" key="5">
    <source>
        <dbReference type="ARBA" id="ARBA00022737"/>
    </source>
</evidence>
<dbReference type="InterPro" id="IPR036645">
    <property type="entry name" value="Elafin-like_sf"/>
</dbReference>
<feature type="domain" description="VWFA" evidence="13">
    <location>
        <begin position="386"/>
        <end position="561"/>
    </location>
</feature>
<dbReference type="SUPFAM" id="SSF57256">
    <property type="entry name" value="Elafin-like"/>
    <property type="match status" value="1"/>
</dbReference>
<feature type="domain" description="WAP" evidence="14">
    <location>
        <begin position="701"/>
        <end position="752"/>
    </location>
</feature>
<reference evidence="15" key="1">
    <citation type="submission" date="2019-04" db="EMBL/GenBank/DDBJ databases">
        <title>Genome assembly of Zosterops borbonicus 15179.</title>
        <authorList>
            <person name="Leroy T."/>
            <person name="Anselmetti Y."/>
            <person name="Tilak M.-K."/>
            <person name="Nabholz B."/>
        </authorList>
    </citation>
    <scope>NUCLEOTIDE SEQUENCE</scope>
    <source>
        <strain evidence="15">HGM_15179</strain>
        <tissue evidence="15">Muscle</tissue>
    </source>
</reference>
<gene>
    <name evidence="15" type="ORF">HGM15179_007454</name>
</gene>
<dbReference type="SUPFAM" id="SSF53300">
    <property type="entry name" value="vWA-like"/>
    <property type="match status" value="2"/>
</dbReference>
<dbReference type="PROSITE" id="PS01186">
    <property type="entry name" value="EGF_2"/>
    <property type="match status" value="3"/>
</dbReference>
<dbReference type="PANTHER" id="PTHR24020">
    <property type="entry name" value="COLLAGEN ALPHA"/>
    <property type="match status" value="1"/>
</dbReference>
<evidence type="ECO:0000256" key="10">
    <source>
        <dbReference type="SAM" id="MobiDB-lite"/>
    </source>
</evidence>
<dbReference type="Gene3D" id="1.20.5.30">
    <property type="match status" value="1"/>
</dbReference>
<comment type="caution">
    <text evidence="9">Lacks conserved residue(s) required for the propagation of feature annotation.</text>
</comment>
<evidence type="ECO:0000259" key="14">
    <source>
        <dbReference type="PROSITE" id="PS51390"/>
    </source>
</evidence>
<dbReference type="InterPro" id="IPR019466">
    <property type="entry name" value="Matrilin_CC_trimer"/>
</dbReference>
<dbReference type="PROSITE" id="PS51390">
    <property type="entry name" value="WAP"/>
    <property type="match status" value="1"/>
</dbReference>
<dbReference type="PANTHER" id="PTHR24020:SF14">
    <property type="entry name" value="MATRILIN-4"/>
    <property type="match status" value="1"/>
</dbReference>
<dbReference type="InterPro" id="IPR001881">
    <property type="entry name" value="EGF-like_Ca-bd_dom"/>
</dbReference>
<evidence type="ECO:0000256" key="9">
    <source>
        <dbReference type="PROSITE-ProRule" id="PRU00076"/>
    </source>
</evidence>
<evidence type="ECO:0000256" key="6">
    <source>
        <dbReference type="ARBA" id="ARBA00023054"/>
    </source>
</evidence>
<dbReference type="SMART" id="SM00327">
    <property type="entry name" value="VWA"/>
    <property type="match status" value="2"/>
</dbReference>
<dbReference type="PRINTS" id="PR00453">
    <property type="entry name" value="VWFADOMAIN"/>
</dbReference>
<evidence type="ECO:0000259" key="12">
    <source>
        <dbReference type="PROSITE" id="PS50026"/>
    </source>
</evidence>
<keyword evidence="8" id="KW-0325">Glycoprotein</keyword>
<dbReference type="SMART" id="SM00181">
    <property type="entry name" value="EGF"/>
    <property type="match status" value="4"/>
</dbReference>
<evidence type="ECO:0000313" key="16">
    <source>
        <dbReference type="Proteomes" id="UP000796761"/>
    </source>
</evidence>
<evidence type="ECO:0000256" key="4">
    <source>
        <dbReference type="ARBA" id="ARBA00022729"/>
    </source>
</evidence>
<feature type="signal peptide" evidence="11">
    <location>
        <begin position="1"/>
        <end position="19"/>
    </location>
</feature>